<feature type="signal peptide" evidence="1">
    <location>
        <begin position="1"/>
        <end position="29"/>
    </location>
</feature>
<sequence>MRRLRQLNFVFITVTFMCSIILLTPLAHAETKKPTLYYDLGDEHGWVPFRTGVLEGDGGVFADLVILLQSYSTIDFESVHLPMKRAEQALVNGIVDFDFICPEWLKNGDIGADFVGSIPLFEINEYVVTLKKNRDLYPTLDAIYGENIGTIGGYFYFDDDKFTRVDFLDENKLMKGLKHGRFKGIILDIETAKHWAKVNEVDIAFAALHTKGNLVLRLNKKHRELMEEINTIIARVKKSGELKMILDKYDVENEL</sequence>
<dbReference type="RefSeq" id="WP_014108408.1">
    <property type="nucleotide sequence ID" value="NC_016041.1"/>
</dbReference>
<gene>
    <name evidence="2" type="ordered locus">GNIT_1415</name>
</gene>
<dbReference type="HOGENOM" id="CLU_097553_0_0_6"/>
<reference evidence="2 3" key="1">
    <citation type="journal article" date="2011" name="J. Bacteriol.">
        <title>Complete genome sequence of seawater bacterium Glaciecola nitratireducens FR1064T.</title>
        <authorList>
            <person name="Bian F."/>
            <person name="Qin Q.L."/>
            <person name="Xie B.B."/>
            <person name="Shu Y.L."/>
            <person name="Zhang X.Y."/>
            <person name="Yu Y."/>
            <person name="Chen B."/>
            <person name="Chen X.L."/>
            <person name="Zhou B.C."/>
            <person name="Zhang Y.Z."/>
        </authorList>
    </citation>
    <scope>NUCLEOTIDE SEQUENCE [LARGE SCALE GENOMIC DNA]</scope>
    <source>
        <strain evidence="3">JCM 12485 / KCTC 12276 / FR1064</strain>
    </source>
</reference>
<dbReference type="Proteomes" id="UP000009282">
    <property type="component" value="Chromosome"/>
</dbReference>
<dbReference type="eggNOG" id="COG0834">
    <property type="taxonomic scope" value="Bacteria"/>
</dbReference>
<dbReference type="Gene3D" id="3.40.190.10">
    <property type="entry name" value="Periplasmic binding protein-like II"/>
    <property type="match status" value="2"/>
</dbReference>
<feature type="chain" id="PRO_5003467375" evidence="1">
    <location>
        <begin position="30"/>
        <end position="255"/>
    </location>
</feature>
<evidence type="ECO:0000313" key="2">
    <source>
        <dbReference type="EMBL" id="AEP29534.1"/>
    </source>
</evidence>
<keyword evidence="1" id="KW-0732">Signal</keyword>
<proteinExistence type="predicted"/>
<dbReference type="STRING" id="1085623.GNIT_1415"/>
<evidence type="ECO:0000313" key="3">
    <source>
        <dbReference type="Proteomes" id="UP000009282"/>
    </source>
</evidence>
<accession>G4QL63</accession>
<keyword evidence="3" id="KW-1185">Reference proteome</keyword>
<dbReference type="SUPFAM" id="SSF53850">
    <property type="entry name" value="Periplasmic binding protein-like II"/>
    <property type="match status" value="1"/>
</dbReference>
<organism evidence="2 3">
    <name type="scientific">Glaciecola nitratireducens (strain JCM 12485 / KCTC 12276 / FR1064)</name>
    <dbReference type="NCBI Taxonomy" id="1085623"/>
    <lineage>
        <taxon>Bacteria</taxon>
        <taxon>Pseudomonadati</taxon>
        <taxon>Pseudomonadota</taxon>
        <taxon>Gammaproteobacteria</taxon>
        <taxon>Alteromonadales</taxon>
        <taxon>Alteromonadaceae</taxon>
        <taxon>Brumicola</taxon>
    </lineage>
</organism>
<evidence type="ECO:0000256" key="1">
    <source>
        <dbReference type="SAM" id="SignalP"/>
    </source>
</evidence>
<dbReference type="AlphaFoldDB" id="G4QL63"/>
<name>G4QL63_GLANF</name>
<dbReference type="EMBL" id="CP003060">
    <property type="protein sequence ID" value="AEP29534.1"/>
    <property type="molecule type" value="Genomic_DNA"/>
</dbReference>
<protein>
    <submittedName>
        <fullName evidence="2">Extracellular solute-binding protein family 3</fullName>
    </submittedName>
</protein>
<dbReference type="KEGG" id="gni:GNIT_1415"/>